<evidence type="ECO:0000259" key="6">
    <source>
        <dbReference type="Pfam" id="PF00881"/>
    </source>
</evidence>
<keyword evidence="5" id="KW-0560">Oxidoreductase</keyword>
<reference evidence="7 8" key="1">
    <citation type="submission" date="2019-04" db="EMBL/GenBank/DDBJ databases">
        <authorList>
            <person name="Hwang J.C."/>
        </authorList>
    </citation>
    <scope>NUCLEOTIDE SEQUENCE [LARGE SCALE GENOMIC DNA]</scope>
    <source>
        <strain evidence="7 8">IMCC35002</strain>
    </source>
</reference>
<dbReference type="GO" id="GO:0016491">
    <property type="term" value="F:oxidoreductase activity"/>
    <property type="evidence" value="ECO:0007669"/>
    <property type="project" value="UniProtKB-KW"/>
</dbReference>
<comment type="similarity">
    <text evidence="2">Belongs to the nitroreductase family.</text>
</comment>
<protein>
    <submittedName>
        <fullName evidence="7">Nitroreductase</fullName>
    </submittedName>
</protein>
<dbReference type="SUPFAM" id="SSF55469">
    <property type="entry name" value="FMN-dependent nitroreductase-like"/>
    <property type="match status" value="1"/>
</dbReference>
<name>A0A4U1BNL2_9GAMM</name>
<dbReference type="AlphaFoldDB" id="A0A4U1BNL2"/>
<dbReference type="CDD" id="cd02136">
    <property type="entry name" value="PnbA_NfnB-like"/>
    <property type="match status" value="1"/>
</dbReference>
<proteinExistence type="inferred from homology"/>
<sequence>MTEFEQLVRSRRSIRGFSDQSVAPEQLMRIFELAQQAPSNCNTQPWQVWVASGKECDALRQAFYECASSGQASNPDFEFKLPFENEYRTRQMDCARALYGLLGIERGDKLARNQAMLQNYRFFEAPHVAFIGMPKQFALNSAMDVGIYIQTLMLAMQSEGVSSCAQGALAYYPDLVRRAFNVEDDMGILVGISFGFEQVSHPANRTRTVRAPLAESVKFIG</sequence>
<dbReference type="Proteomes" id="UP000305675">
    <property type="component" value="Unassembled WGS sequence"/>
</dbReference>
<keyword evidence="4" id="KW-0288">FMN</keyword>
<dbReference type="EMBL" id="SWCJ01000012">
    <property type="protein sequence ID" value="TKB53362.1"/>
    <property type="molecule type" value="Genomic_DNA"/>
</dbReference>
<dbReference type="PANTHER" id="PTHR43673:SF2">
    <property type="entry name" value="NITROREDUCTASE"/>
    <property type="match status" value="1"/>
</dbReference>
<dbReference type="Pfam" id="PF00881">
    <property type="entry name" value="Nitroreductase"/>
    <property type="match status" value="1"/>
</dbReference>
<keyword evidence="3" id="KW-0285">Flavoprotein</keyword>
<evidence type="ECO:0000256" key="4">
    <source>
        <dbReference type="ARBA" id="ARBA00022643"/>
    </source>
</evidence>
<comment type="cofactor">
    <cofactor evidence="1">
        <name>FMN</name>
        <dbReference type="ChEBI" id="CHEBI:58210"/>
    </cofactor>
</comment>
<dbReference type="InterPro" id="IPR029479">
    <property type="entry name" value="Nitroreductase"/>
</dbReference>
<feature type="domain" description="Nitroreductase" evidence="6">
    <location>
        <begin position="8"/>
        <end position="195"/>
    </location>
</feature>
<evidence type="ECO:0000256" key="2">
    <source>
        <dbReference type="ARBA" id="ARBA00007118"/>
    </source>
</evidence>
<dbReference type="RefSeq" id="WP_136864230.1">
    <property type="nucleotide sequence ID" value="NZ_SWCJ01000012.1"/>
</dbReference>
<evidence type="ECO:0000256" key="5">
    <source>
        <dbReference type="ARBA" id="ARBA00023002"/>
    </source>
</evidence>
<dbReference type="OrthoDB" id="9802510at2"/>
<dbReference type="InterPro" id="IPR000415">
    <property type="entry name" value="Nitroreductase-like"/>
</dbReference>
<keyword evidence="8" id="KW-1185">Reference proteome</keyword>
<evidence type="ECO:0000256" key="1">
    <source>
        <dbReference type="ARBA" id="ARBA00001917"/>
    </source>
</evidence>
<gene>
    <name evidence="7" type="ORF">FCL42_14965</name>
</gene>
<accession>A0A4U1BNL2</accession>
<evidence type="ECO:0000313" key="7">
    <source>
        <dbReference type="EMBL" id="TKB53362.1"/>
    </source>
</evidence>
<evidence type="ECO:0000313" key="8">
    <source>
        <dbReference type="Proteomes" id="UP000305675"/>
    </source>
</evidence>
<comment type="caution">
    <text evidence="7">The sequence shown here is derived from an EMBL/GenBank/DDBJ whole genome shotgun (WGS) entry which is preliminary data.</text>
</comment>
<organism evidence="7 8">
    <name type="scientific">Ferrimonas aestuarii</name>
    <dbReference type="NCBI Taxonomy" id="2569539"/>
    <lineage>
        <taxon>Bacteria</taxon>
        <taxon>Pseudomonadati</taxon>
        <taxon>Pseudomonadota</taxon>
        <taxon>Gammaproteobacteria</taxon>
        <taxon>Alteromonadales</taxon>
        <taxon>Ferrimonadaceae</taxon>
        <taxon>Ferrimonas</taxon>
    </lineage>
</organism>
<dbReference type="PANTHER" id="PTHR43673">
    <property type="entry name" value="NAD(P)H NITROREDUCTASE YDGI-RELATED"/>
    <property type="match status" value="1"/>
</dbReference>
<dbReference type="Gene3D" id="3.40.109.10">
    <property type="entry name" value="NADH Oxidase"/>
    <property type="match status" value="1"/>
</dbReference>
<evidence type="ECO:0000256" key="3">
    <source>
        <dbReference type="ARBA" id="ARBA00022630"/>
    </source>
</evidence>